<feature type="transmembrane region" description="Helical" evidence="1">
    <location>
        <begin position="20"/>
        <end position="40"/>
    </location>
</feature>
<evidence type="ECO:0000256" key="1">
    <source>
        <dbReference type="SAM" id="Phobius"/>
    </source>
</evidence>
<keyword evidence="1" id="KW-0812">Transmembrane</keyword>
<sequence>RCLDAQFLSLCVWFPMYVNVANLFVCNSYSYVGVICFLGIHRNNIKVVRILSLKKIGWRKWFTEVIFVV</sequence>
<reference evidence="2" key="1">
    <citation type="journal article" date="2014" name="PLoS Negl. Trop. Dis.">
        <title>An updated insight into the Sialotranscriptome of Triatoma infestans: developmental stage and geographic variations.</title>
        <authorList>
            <person name="Schwarz A."/>
            <person name="Medrano-Mercado N."/>
            <person name="Schaub G.A."/>
            <person name="Struchiner C.J."/>
            <person name="Bargues M.D."/>
            <person name="Levy M.Z."/>
            <person name="Ribeiro J.M."/>
        </authorList>
    </citation>
    <scope>NUCLEOTIDE SEQUENCE</scope>
    <source>
        <strain evidence="2">Chile</strain>
        <tissue evidence="2">Salivary glands</tissue>
    </source>
</reference>
<protein>
    <submittedName>
        <fullName evidence="2">Putative secreted protein</fullName>
    </submittedName>
</protein>
<keyword evidence="1" id="KW-1133">Transmembrane helix</keyword>
<feature type="non-terminal residue" evidence="2">
    <location>
        <position position="1"/>
    </location>
</feature>
<accession>A0A023EZX9</accession>
<name>A0A023EZX9_TRIIF</name>
<dbReference type="AlphaFoldDB" id="A0A023EZX9"/>
<organism evidence="2">
    <name type="scientific">Triatoma infestans</name>
    <name type="common">Assassin bug</name>
    <dbReference type="NCBI Taxonomy" id="30076"/>
    <lineage>
        <taxon>Eukaryota</taxon>
        <taxon>Metazoa</taxon>
        <taxon>Ecdysozoa</taxon>
        <taxon>Arthropoda</taxon>
        <taxon>Hexapoda</taxon>
        <taxon>Insecta</taxon>
        <taxon>Pterygota</taxon>
        <taxon>Neoptera</taxon>
        <taxon>Paraneoptera</taxon>
        <taxon>Hemiptera</taxon>
        <taxon>Heteroptera</taxon>
        <taxon>Panheteroptera</taxon>
        <taxon>Cimicomorpha</taxon>
        <taxon>Reduviidae</taxon>
        <taxon>Triatominae</taxon>
        <taxon>Triatoma</taxon>
    </lineage>
</organism>
<proteinExistence type="evidence at transcript level"/>
<keyword evidence="1" id="KW-0472">Membrane</keyword>
<dbReference type="EMBL" id="GBBI01003912">
    <property type="protein sequence ID" value="JAC14800.1"/>
    <property type="molecule type" value="mRNA"/>
</dbReference>
<feature type="non-terminal residue" evidence="2">
    <location>
        <position position="69"/>
    </location>
</feature>
<evidence type="ECO:0000313" key="2">
    <source>
        <dbReference type="EMBL" id="JAC14800.1"/>
    </source>
</evidence>